<keyword evidence="2" id="KW-1185">Reference proteome</keyword>
<dbReference type="InterPro" id="IPR020139">
    <property type="entry name" value="DUF2642"/>
</dbReference>
<accession>A0A1H0LFZ4</accession>
<dbReference type="STRING" id="240303.SAMN05421677_10711"/>
<proteinExistence type="predicted"/>
<protein>
    <recommendedName>
        <fullName evidence="3">DUF2642 domain-containing protein</fullName>
    </recommendedName>
</protein>
<reference evidence="2" key="1">
    <citation type="submission" date="2016-10" db="EMBL/GenBank/DDBJ databases">
        <authorList>
            <person name="Varghese N."/>
            <person name="Submissions S."/>
        </authorList>
    </citation>
    <scope>NUCLEOTIDE SEQUENCE [LARGE SCALE GENOMIC DNA]</scope>
    <source>
        <strain evidence="2">CGMCC 1.3703</strain>
    </source>
</reference>
<dbReference type="Pfam" id="PF10842">
    <property type="entry name" value="DUF2642"/>
    <property type="match status" value="1"/>
</dbReference>
<name>A0A1H0LFZ4_HALAD</name>
<sequence>MNSQNVSMNSAIDPYVYQTLMSIQGTPVVVQTTQGSVRGGLKTVMPDHIVVEVSGTPFFVRTQQIVWVFPDQRYK</sequence>
<dbReference type="EMBL" id="FNIZ01000007">
    <property type="protein sequence ID" value="SDO66983.1"/>
    <property type="molecule type" value="Genomic_DNA"/>
</dbReference>
<dbReference type="RefSeq" id="WP_089652090.1">
    <property type="nucleotide sequence ID" value="NZ_FNIZ01000007.1"/>
</dbReference>
<organism evidence="1 2">
    <name type="scientific">Halobacillus aidingensis</name>
    <dbReference type="NCBI Taxonomy" id="240303"/>
    <lineage>
        <taxon>Bacteria</taxon>
        <taxon>Bacillati</taxon>
        <taxon>Bacillota</taxon>
        <taxon>Bacilli</taxon>
        <taxon>Bacillales</taxon>
        <taxon>Bacillaceae</taxon>
        <taxon>Halobacillus</taxon>
    </lineage>
</organism>
<evidence type="ECO:0000313" key="1">
    <source>
        <dbReference type="EMBL" id="SDO66983.1"/>
    </source>
</evidence>
<evidence type="ECO:0008006" key="3">
    <source>
        <dbReference type="Google" id="ProtNLM"/>
    </source>
</evidence>
<dbReference type="Proteomes" id="UP000198860">
    <property type="component" value="Unassembled WGS sequence"/>
</dbReference>
<dbReference type="OrthoDB" id="2439488at2"/>
<gene>
    <name evidence="1" type="ORF">SAMN05421677_10711</name>
</gene>
<evidence type="ECO:0000313" key="2">
    <source>
        <dbReference type="Proteomes" id="UP000198860"/>
    </source>
</evidence>
<dbReference type="AlphaFoldDB" id="A0A1H0LFZ4"/>